<comment type="caution">
    <text evidence="4">The sequence shown here is derived from an EMBL/GenBank/DDBJ whole genome shotgun (WGS) entry which is preliminary data.</text>
</comment>
<dbReference type="PROSITE" id="PS01134">
    <property type="entry name" value="FTSZ_1"/>
    <property type="match status" value="1"/>
</dbReference>
<proteinExistence type="predicted"/>
<dbReference type="GO" id="GO:0051301">
    <property type="term" value="P:cell division"/>
    <property type="evidence" value="ECO:0007669"/>
    <property type="project" value="TreeGrafter"/>
</dbReference>
<evidence type="ECO:0000256" key="2">
    <source>
        <dbReference type="ARBA" id="ARBA00023134"/>
    </source>
</evidence>
<keyword evidence="1" id="KW-0547">Nucleotide-binding</keyword>
<dbReference type="Pfam" id="PF00091">
    <property type="entry name" value="Tubulin"/>
    <property type="match status" value="1"/>
</dbReference>
<dbReference type="AlphaFoldDB" id="X0Y0X1"/>
<dbReference type="PANTHER" id="PTHR30314:SF3">
    <property type="entry name" value="MITOCHONDRIAL DIVISION PROTEIN FSZA"/>
    <property type="match status" value="1"/>
</dbReference>
<feature type="domain" description="Tubulin/FtsZ GTPase" evidence="3">
    <location>
        <begin position="27"/>
        <end position="163"/>
    </location>
</feature>
<sequence length="165" mass="17455">MVLMEKALSWTRHDLDGKGLRRPGECKIIIIGVGGCGNNTINRLMKSGMSGAECIAINTDVQHLNNIHANKKILIGENITRGLGAGNMPEVGRDAMMENVDNLDRLITGTDIVFIAAGMGGGTGTGAAPIVAEIARQKGAIVVGVVTMPFRHEKGRFDYAVDGLT</sequence>
<feature type="non-terminal residue" evidence="4">
    <location>
        <position position="165"/>
    </location>
</feature>
<dbReference type="InterPro" id="IPR020805">
    <property type="entry name" value="Cell_div_FtsZ_CS"/>
</dbReference>
<organism evidence="4">
    <name type="scientific">marine sediment metagenome</name>
    <dbReference type="NCBI Taxonomy" id="412755"/>
    <lineage>
        <taxon>unclassified sequences</taxon>
        <taxon>metagenomes</taxon>
        <taxon>ecological metagenomes</taxon>
    </lineage>
</organism>
<reference evidence="4" key="1">
    <citation type="journal article" date="2014" name="Front. Microbiol.">
        <title>High frequency of phylogenetically diverse reductive dehalogenase-homologous genes in deep subseafloor sedimentary metagenomes.</title>
        <authorList>
            <person name="Kawai M."/>
            <person name="Futagami T."/>
            <person name="Toyoda A."/>
            <person name="Takaki Y."/>
            <person name="Nishi S."/>
            <person name="Hori S."/>
            <person name="Arai W."/>
            <person name="Tsubouchi T."/>
            <person name="Morono Y."/>
            <person name="Uchiyama I."/>
            <person name="Ito T."/>
            <person name="Fujiyama A."/>
            <person name="Inagaki F."/>
            <person name="Takami H."/>
        </authorList>
    </citation>
    <scope>NUCLEOTIDE SEQUENCE</scope>
    <source>
        <strain evidence="4">Expedition CK06-06</strain>
    </source>
</reference>
<protein>
    <recommendedName>
        <fullName evidence="3">Tubulin/FtsZ GTPase domain-containing protein</fullName>
    </recommendedName>
</protein>
<accession>X0Y0X1</accession>
<dbReference type="GO" id="GO:0005525">
    <property type="term" value="F:GTP binding"/>
    <property type="evidence" value="ECO:0007669"/>
    <property type="project" value="UniProtKB-KW"/>
</dbReference>
<dbReference type="PRINTS" id="PR00423">
    <property type="entry name" value="CELLDVISFTSZ"/>
</dbReference>
<dbReference type="InterPro" id="IPR045061">
    <property type="entry name" value="FtsZ/CetZ"/>
</dbReference>
<dbReference type="Gene3D" id="3.40.50.1440">
    <property type="entry name" value="Tubulin/FtsZ, GTPase domain"/>
    <property type="match status" value="1"/>
</dbReference>
<evidence type="ECO:0000259" key="3">
    <source>
        <dbReference type="SMART" id="SM00864"/>
    </source>
</evidence>
<dbReference type="GO" id="GO:0032153">
    <property type="term" value="C:cell division site"/>
    <property type="evidence" value="ECO:0007669"/>
    <property type="project" value="TreeGrafter"/>
</dbReference>
<dbReference type="InterPro" id="IPR003008">
    <property type="entry name" value="Tubulin_FtsZ_GTPase"/>
</dbReference>
<name>X0Y0X1_9ZZZZ</name>
<dbReference type="EMBL" id="BARS01054504">
    <property type="protein sequence ID" value="GAG49355.1"/>
    <property type="molecule type" value="Genomic_DNA"/>
</dbReference>
<dbReference type="SUPFAM" id="SSF52490">
    <property type="entry name" value="Tubulin nucleotide-binding domain-like"/>
    <property type="match status" value="1"/>
</dbReference>
<dbReference type="SMART" id="SM00864">
    <property type="entry name" value="Tubulin"/>
    <property type="match status" value="1"/>
</dbReference>
<evidence type="ECO:0000313" key="4">
    <source>
        <dbReference type="EMBL" id="GAG49355.1"/>
    </source>
</evidence>
<evidence type="ECO:0000256" key="1">
    <source>
        <dbReference type="ARBA" id="ARBA00022741"/>
    </source>
</evidence>
<keyword evidence="2" id="KW-0342">GTP-binding</keyword>
<dbReference type="GO" id="GO:0003924">
    <property type="term" value="F:GTPase activity"/>
    <property type="evidence" value="ECO:0007669"/>
    <property type="project" value="InterPro"/>
</dbReference>
<gene>
    <name evidence="4" type="ORF">S01H1_80678</name>
</gene>
<dbReference type="InterPro" id="IPR036525">
    <property type="entry name" value="Tubulin/FtsZ_GTPase_sf"/>
</dbReference>
<dbReference type="GO" id="GO:0005737">
    <property type="term" value="C:cytoplasm"/>
    <property type="evidence" value="ECO:0007669"/>
    <property type="project" value="TreeGrafter"/>
</dbReference>
<dbReference type="PANTHER" id="PTHR30314">
    <property type="entry name" value="CELL DIVISION PROTEIN FTSZ-RELATED"/>
    <property type="match status" value="1"/>
</dbReference>
<dbReference type="PROSITE" id="PS01135">
    <property type="entry name" value="FTSZ_2"/>
    <property type="match status" value="1"/>
</dbReference>